<protein>
    <recommendedName>
        <fullName evidence="1">C2H2-type domain-containing protein</fullName>
    </recommendedName>
</protein>
<dbReference type="InterPro" id="IPR013087">
    <property type="entry name" value="Znf_C2H2_type"/>
</dbReference>
<feature type="domain" description="C2H2-type" evidence="1">
    <location>
        <begin position="37"/>
        <end position="60"/>
    </location>
</feature>
<dbReference type="PROSITE" id="PS00028">
    <property type="entry name" value="ZINC_FINGER_C2H2_1"/>
    <property type="match status" value="1"/>
</dbReference>
<accession>A0A7J2U166</accession>
<evidence type="ECO:0000259" key="1">
    <source>
        <dbReference type="PROSITE" id="PS50157"/>
    </source>
</evidence>
<gene>
    <name evidence="2" type="ORF">ENO26_03215</name>
</gene>
<reference evidence="2" key="1">
    <citation type="journal article" date="2020" name="mSystems">
        <title>Genome- and Community-Level Interaction Insights into Carbon Utilization and Element Cycling Functions of Hydrothermarchaeota in Hydrothermal Sediment.</title>
        <authorList>
            <person name="Zhou Z."/>
            <person name="Liu Y."/>
            <person name="Xu W."/>
            <person name="Pan J."/>
            <person name="Luo Z.H."/>
            <person name="Li M."/>
        </authorList>
    </citation>
    <scope>NUCLEOTIDE SEQUENCE [LARGE SCALE GENOMIC DNA]</scope>
    <source>
        <strain evidence="2">SpSt-125</strain>
    </source>
</reference>
<organism evidence="2">
    <name type="scientific">Ignisphaera aggregans</name>
    <dbReference type="NCBI Taxonomy" id="334771"/>
    <lineage>
        <taxon>Archaea</taxon>
        <taxon>Thermoproteota</taxon>
        <taxon>Thermoprotei</taxon>
        <taxon>Desulfurococcales</taxon>
        <taxon>Desulfurococcaceae</taxon>
        <taxon>Ignisphaera</taxon>
    </lineage>
</organism>
<proteinExistence type="predicted"/>
<dbReference type="PROSITE" id="PS50157">
    <property type="entry name" value="ZINC_FINGER_C2H2_2"/>
    <property type="match status" value="1"/>
</dbReference>
<dbReference type="SMART" id="SM00355">
    <property type="entry name" value="ZnF_C2H2"/>
    <property type="match status" value="1"/>
</dbReference>
<sequence>MYLPEQIAKFISCEFHSLFRSMIEFLKSKGYSCRYDLRCPFCGNAFSSRLALRLHIINAHYDDLLQLIDEYYTVYKKERRRAGN</sequence>
<dbReference type="AlphaFoldDB" id="A0A7J2U166"/>
<name>A0A7J2U166_9CREN</name>
<dbReference type="EMBL" id="DSEU01000018">
    <property type="protein sequence ID" value="HEM66570.1"/>
    <property type="molecule type" value="Genomic_DNA"/>
</dbReference>
<comment type="caution">
    <text evidence="2">The sequence shown here is derived from an EMBL/GenBank/DDBJ whole genome shotgun (WGS) entry which is preliminary data.</text>
</comment>
<evidence type="ECO:0000313" key="2">
    <source>
        <dbReference type="EMBL" id="HEM66570.1"/>
    </source>
</evidence>